<gene>
    <name evidence="9" type="ORF">ACFQ11_15470</name>
</gene>
<dbReference type="InterPro" id="IPR013324">
    <property type="entry name" value="RNA_pol_sigma_r3/r4-like"/>
</dbReference>
<proteinExistence type="inferred from homology"/>
<evidence type="ECO:0000256" key="6">
    <source>
        <dbReference type="SAM" id="MobiDB-lite"/>
    </source>
</evidence>
<evidence type="ECO:0000256" key="3">
    <source>
        <dbReference type="ARBA" id="ARBA00023015"/>
    </source>
</evidence>
<dbReference type="InterPro" id="IPR014284">
    <property type="entry name" value="RNA_pol_sigma-70_dom"/>
</dbReference>
<evidence type="ECO:0000256" key="1">
    <source>
        <dbReference type="ARBA" id="ARBA00010641"/>
    </source>
</evidence>
<evidence type="ECO:0000313" key="9">
    <source>
        <dbReference type="EMBL" id="MFD0901798.1"/>
    </source>
</evidence>
<dbReference type="Pfam" id="PF08281">
    <property type="entry name" value="Sigma70_r4_2"/>
    <property type="match status" value="1"/>
</dbReference>
<dbReference type="Gene3D" id="3.10.450.50">
    <property type="match status" value="1"/>
</dbReference>
<sequence>MATDEAINEAIDEAAGGSAGGSAGRGRLDDEWALHRPAVFGAAYRITGSVADAEDIVQDTWLRAARAPLADVRDLRAWLITVAARRAYDVLGSARARRVDYVGPWLPEPLLTGPDAAEPVLVDDTLGTAMLLVMEELSPPERVAFVLHRAFGVPYDRIAETLGRTPAACRQLVSRAGRKVAAAPPPPGGPEGARVLAAFRAAYERRDEAALLALLDPDAAYTTDGGGRVFAARKIILGAARVATALLRTAVRNDFRAVPAEVNGGPGLLIHRGGRLAAVDTLEIADGRIVAYRRVLNPAKFGGPGLRDAAGRTGPARGVTTGGGASSP</sequence>
<evidence type="ECO:0000259" key="8">
    <source>
        <dbReference type="Pfam" id="PF08281"/>
    </source>
</evidence>
<comment type="caution">
    <text evidence="9">The sequence shown here is derived from an EMBL/GenBank/DDBJ whole genome shotgun (WGS) entry which is preliminary data.</text>
</comment>
<dbReference type="InterPro" id="IPR007627">
    <property type="entry name" value="RNA_pol_sigma70_r2"/>
</dbReference>
<evidence type="ECO:0000256" key="4">
    <source>
        <dbReference type="ARBA" id="ARBA00023082"/>
    </source>
</evidence>
<keyword evidence="10" id="KW-1185">Reference proteome</keyword>
<dbReference type="Gene3D" id="1.10.10.10">
    <property type="entry name" value="Winged helix-like DNA-binding domain superfamily/Winged helix DNA-binding domain"/>
    <property type="match status" value="1"/>
</dbReference>
<dbReference type="InterPro" id="IPR036388">
    <property type="entry name" value="WH-like_DNA-bd_sf"/>
</dbReference>
<comment type="subunit">
    <text evidence="2">Interacts transiently with the RNA polymerase catalytic core formed by RpoA, RpoB, RpoC and RpoZ (2 alpha, 1 beta, 1 beta' and 1 omega subunit) to form the RNA polymerase holoenzyme that can initiate transcription.</text>
</comment>
<dbReference type="NCBIfam" id="TIGR02937">
    <property type="entry name" value="sigma70-ECF"/>
    <property type="match status" value="1"/>
</dbReference>
<evidence type="ECO:0000256" key="2">
    <source>
        <dbReference type="ARBA" id="ARBA00011344"/>
    </source>
</evidence>
<dbReference type="Proteomes" id="UP001596972">
    <property type="component" value="Unassembled WGS sequence"/>
</dbReference>
<evidence type="ECO:0000313" key="10">
    <source>
        <dbReference type="Proteomes" id="UP001596972"/>
    </source>
</evidence>
<feature type="region of interest" description="Disordered" evidence="6">
    <location>
        <begin position="304"/>
        <end position="328"/>
    </location>
</feature>
<evidence type="ECO:0000256" key="5">
    <source>
        <dbReference type="ARBA" id="ARBA00023163"/>
    </source>
</evidence>
<organism evidence="9 10">
    <name type="scientific">Actinomadura sediminis</name>
    <dbReference type="NCBI Taxonomy" id="1038904"/>
    <lineage>
        <taxon>Bacteria</taxon>
        <taxon>Bacillati</taxon>
        <taxon>Actinomycetota</taxon>
        <taxon>Actinomycetes</taxon>
        <taxon>Streptosporangiales</taxon>
        <taxon>Thermomonosporaceae</taxon>
        <taxon>Actinomadura</taxon>
    </lineage>
</organism>
<keyword evidence="3" id="KW-0805">Transcription regulation</keyword>
<protein>
    <submittedName>
        <fullName evidence="9">Sigma-70 family RNA polymerase sigma factor</fullName>
    </submittedName>
</protein>
<accession>A0ABW3ESB2</accession>
<dbReference type="InterPro" id="IPR032710">
    <property type="entry name" value="NTF2-like_dom_sf"/>
</dbReference>
<dbReference type="EMBL" id="JBHTJA010000025">
    <property type="protein sequence ID" value="MFD0901798.1"/>
    <property type="molecule type" value="Genomic_DNA"/>
</dbReference>
<dbReference type="SUPFAM" id="SSF54427">
    <property type="entry name" value="NTF2-like"/>
    <property type="match status" value="1"/>
</dbReference>
<feature type="domain" description="RNA polymerase sigma-70 region 2" evidence="7">
    <location>
        <begin position="35"/>
        <end position="95"/>
    </location>
</feature>
<dbReference type="SUPFAM" id="SSF88946">
    <property type="entry name" value="Sigma2 domain of RNA polymerase sigma factors"/>
    <property type="match status" value="1"/>
</dbReference>
<dbReference type="Gene3D" id="1.10.1740.10">
    <property type="match status" value="1"/>
</dbReference>
<evidence type="ECO:0000259" key="7">
    <source>
        <dbReference type="Pfam" id="PF04542"/>
    </source>
</evidence>
<dbReference type="SUPFAM" id="SSF88659">
    <property type="entry name" value="Sigma3 and sigma4 domains of RNA polymerase sigma factors"/>
    <property type="match status" value="1"/>
</dbReference>
<dbReference type="InterPro" id="IPR052704">
    <property type="entry name" value="ECF_Sigma-70_Domain"/>
</dbReference>
<dbReference type="Pfam" id="PF04542">
    <property type="entry name" value="Sigma70_r2"/>
    <property type="match status" value="1"/>
</dbReference>
<reference evidence="10" key="1">
    <citation type="journal article" date="2019" name="Int. J. Syst. Evol. Microbiol.">
        <title>The Global Catalogue of Microorganisms (GCM) 10K type strain sequencing project: providing services to taxonomists for standard genome sequencing and annotation.</title>
        <authorList>
            <consortium name="The Broad Institute Genomics Platform"/>
            <consortium name="The Broad Institute Genome Sequencing Center for Infectious Disease"/>
            <person name="Wu L."/>
            <person name="Ma J."/>
        </authorList>
    </citation>
    <scope>NUCLEOTIDE SEQUENCE [LARGE SCALE GENOMIC DNA]</scope>
    <source>
        <strain evidence="10">JCM 31202</strain>
    </source>
</reference>
<keyword evidence="4" id="KW-0731">Sigma factor</keyword>
<dbReference type="PANTHER" id="PTHR30173">
    <property type="entry name" value="SIGMA 19 FACTOR"/>
    <property type="match status" value="1"/>
</dbReference>
<comment type="similarity">
    <text evidence="1">Belongs to the sigma-70 factor family. ECF subfamily.</text>
</comment>
<feature type="domain" description="RNA polymerase sigma factor 70 region 4 type 2" evidence="8">
    <location>
        <begin position="130"/>
        <end position="176"/>
    </location>
</feature>
<name>A0ABW3ESB2_9ACTN</name>
<dbReference type="PANTHER" id="PTHR30173:SF43">
    <property type="entry name" value="ECF RNA POLYMERASE SIGMA FACTOR SIGI-RELATED"/>
    <property type="match status" value="1"/>
</dbReference>
<dbReference type="InterPro" id="IPR013325">
    <property type="entry name" value="RNA_pol_sigma_r2"/>
</dbReference>
<dbReference type="RefSeq" id="WP_378299005.1">
    <property type="nucleotide sequence ID" value="NZ_JBHTJA010000025.1"/>
</dbReference>
<keyword evidence="5" id="KW-0804">Transcription</keyword>
<dbReference type="InterPro" id="IPR013249">
    <property type="entry name" value="RNA_pol_sigma70_r4_t2"/>
</dbReference>